<sequence>MNARKNALAVAVASAFSLVAMNASAAVDVTEAVTELEGMLVPIGLLGGAALLVAITIKIWKRIRGAA</sequence>
<proteinExistence type="predicted"/>
<dbReference type="EMBL" id="JAVDVY010000003">
    <property type="protein sequence ID" value="MDR7135723.1"/>
    <property type="molecule type" value="Genomic_DNA"/>
</dbReference>
<gene>
    <name evidence="3" type="ORF">J2X06_002941</name>
</gene>
<dbReference type="SUPFAM" id="SSF57987">
    <property type="entry name" value="Inovirus (filamentous phage) major coat protein"/>
    <property type="match status" value="1"/>
</dbReference>
<keyword evidence="1" id="KW-0472">Membrane</keyword>
<reference evidence="3 4" key="1">
    <citation type="submission" date="2023-07" db="EMBL/GenBank/DDBJ databases">
        <title>Sorghum-associated microbial communities from plants grown in Nebraska, USA.</title>
        <authorList>
            <person name="Schachtman D."/>
        </authorList>
    </citation>
    <scope>NUCLEOTIDE SEQUENCE [LARGE SCALE GENOMIC DNA]</scope>
    <source>
        <strain evidence="3 4">BE198</strain>
    </source>
</reference>
<dbReference type="Proteomes" id="UP001251524">
    <property type="component" value="Unassembled WGS sequence"/>
</dbReference>
<keyword evidence="4" id="KW-1185">Reference proteome</keyword>
<comment type="caution">
    <text evidence="3">The sequence shown here is derived from an EMBL/GenBank/DDBJ whole genome shotgun (WGS) entry which is preliminary data.</text>
</comment>
<evidence type="ECO:0000256" key="1">
    <source>
        <dbReference type="SAM" id="Phobius"/>
    </source>
</evidence>
<feature type="transmembrane region" description="Helical" evidence="1">
    <location>
        <begin position="41"/>
        <end position="60"/>
    </location>
</feature>
<evidence type="ECO:0000313" key="4">
    <source>
        <dbReference type="Proteomes" id="UP001251524"/>
    </source>
</evidence>
<keyword evidence="1" id="KW-1133">Transmembrane helix</keyword>
<dbReference type="RefSeq" id="WP_310063673.1">
    <property type="nucleotide sequence ID" value="NZ_JAVDVY010000003.1"/>
</dbReference>
<feature type="signal peptide" evidence="2">
    <location>
        <begin position="1"/>
        <end position="25"/>
    </location>
</feature>
<keyword evidence="1" id="KW-0812">Transmembrane</keyword>
<evidence type="ECO:0000256" key="2">
    <source>
        <dbReference type="SAM" id="SignalP"/>
    </source>
</evidence>
<dbReference type="Pfam" id="PF05356">
    <property type="entry name" value="Phage_Coat_B"/>
    <property type="match status" value="1"/>
</dbReference>
<accession>A0ABU1WDR1</accession>
<feature type="chain" id="PRO_5045331387" description="Methyltransferase" evidence="2">
    <location>
        <begin position="26"/>
        <end position="67"/>
    </location>
</feature>
<organism evidence="3 4">
    <name type="scientific">Lysobacter niastensis</name>
    <dbReference type="NCBI Taxonomy" id="380629"/>
    <lineage>
        <taxon>Bacteria</taxon>
        <taxon>Pseudomonadati</taxon>
        <taxon>Pseudomonadota</taxon>
        <taxon>Gammaproteobacteria</taxon>
        <taxon>Lysobacterales</taxon>
        <taxon>Lysobacteraceae</taxon>
        <taxon>Lysobacter</taxon>
    </lineage>
</organism>
<protein>
    <recommendedName>
        <fullName evidence="5">Methyltransferase</fullName>
    </recommendedName>
</protein>
<dbReference type="InterPro" id="IPR008020">
    <property type="entry name" value="G8P"/>
</dbReference>
<name>A0ABU1WDR1_9GAMM</name>
<evidence type="ECO:0000313" key="3">
    <source>
        <dbReference type="EMBL" id="MDR7135723.1"/>
    </source>
</evidence>
<evidence type="ECO:0008006" key="5">
    <source>
        <dbReference type="Google" id="ProtNLM"/>
    </source>
</evidence>
<keyword evidence="2" id="KW-0732">Signal</keyword>